<dbReference type="PROSITE" id="PS50112">
    <property type="entry name" value="PAS"/>
    <property type="match status" value="1"/>
</dbReference>
<dbReference type="Pfam" id="PF00563">
    <property type="entry name" value="EAL"/>
    <property type="match status" value="1"/>
</dbReference>
<dbReference type="SUPFAM" id="SSF141868">
    <property type="entry name" value="EAL domain-like"/>
    <property type="match status" value="1"/>
</dbReference>
<dbReference type="RefSeq" id="WP_344017777.1">
    <property type="nucleotide sequence ID" value="NZ_BAAAJK010000001.1"/>
</dbReference>
<organism evidence="5 6">
    <name type="scientific">Pseudonocardia kongjuensis</name>
    <dbReference type="NCBI Taxonomy" id="102227"/>
    <lineage>
        <taxon>Bacteria</taxon>
        <taxon>Bacillati</taxon>
        <taxon>Actinomycetota</taxon>
        <taxon>Actinomycetes</taxon>
        <taxon>Pseudonocardiales</taxon>
        <taxon>Pseudonocardiaceae</taxon>
        <taxon>Pseudonocardia</taxon>
    </lineage>
</organism>
<protein>
    <submittedName>
        <fullName evidence="5">Cyclic Di-GMP phosphodiesterase RmdA</fullName>
    </submittedName>
</protein>
<dbReference type="EMBL" id="BAAAJK010000001">
    <property type="protein sequence ID" value="GAA1380027.1"/>
    <property type="molecule type" value="Genomic_DNA"/>
</dbReference>
<feature type="domain" description="EAL" evidence="3">
    <location>
        <begin position="458"/>
        <end position="711"/>
    </location>
</feature>
<dbReference type="SMART" id="SM00086">
    <property type="entry name" value="PAC"/>
    <property type="match status" value="1"/>
</dbReference>
<dbReference type="InterPro" id="IPR035965">
    <property type="entry name" value="PAS-like_dom_sf"/>
</dbReference>
<sequence>MQQADVAAACVDHGRALAADELPAPSELVAAWTAALARRCAQPATELRPLLERLTGRLRRAATAEILDPAEVTEAGRELVRARITDPACLEVSMTVVGAHLERAAGTGDRVRRTAAVQASFVRGFTEALRLQVLADQEQVTRAALDARQVAERARWASETRFSAMFDSAAVGIVIFDPHGRSIEANDAAAAMLGYSREQLTGMSVGDFVSVQQAPELWAERPRLLDGSLDRLRVVRPVRRADDAEIWIDAVVTPLREDDGATDHLVAVLSDVTEQRELQRRLEHQASHDPLTGLPNRSLFFGRLAAAIAEPRPDGTRPGICYLDLDGFKVVNDTLGHQAGDRLLEVLAARLRAALEPEGHLVARMGGDEFVVLVPRTADRADLEEVAGRALGTVRRPVRIDGRDIVISASVGVVRHDGELGADELLQAADTTLYSAKRAGRGRYLHYDRERHRSDVRRFELSSQMPEALRRDDFVVVYQPLVRLADEQTVGVEALVRWQRPDGELLGPDRFIPLAEETGLVVPLGRRVLDEACRQGRTWADAHPERPLLVSVNVAARQIVESDLVSDVAATLDRYDWPAERLQIELTESDLMGSPGGPPATLRELERMGVRIAIDDFGTGYSNLAYLRHLPVHVLKLAGHFVAGSAERDDVILRTLISLASALDLEVTAEAVETREQALRLREYGCANAQGWYYAPAVVPERIPDLLRDPFLRDGG</sequence>
<dbReference type="PANTHER" id="PTHR44757">
    <property type="entry name" value="DIGUANYLATE CYCLASE DGCP"/>
    <property type="match status" value="1"/>
</dbReference>
<dbReference type="CDD" id="cd01948">
    <property type="entry name" value="EAL"/>
    <property type="match status" value="1"/>
</dbReference>
<dbReference type="Gene3D" id="3.30.450.20">
    <property type="entry name" value="PAS domain"/>
    <property type="match status" value="1"/>
</dbReference>
<dbReference type="InterPro" id="IPR029787">
    <property type="entry name" value="Nucleotide_cyclase"/>
</dbReference>
<dbReference type="SMART" id="SM00091">
    <property type="entry name" value="PAS"/>
    <property type="match status" value="1"/>
</dbReference>
<dbReference type="InterPro" id="IPR043128">
    <property type="entry name" value="Rev_trsase/Diguanyl_cyclase"/>
</dbReference>
<dbReference type="Pfam" id="PF08448">
    <property type="entry name" value="PAS_4"/>
    <property type="match status" value="1"/>
</dbReference>
<feature type="domain" description="PAS" evidence="1">
    <location>
        <begin position="158"/>
        <end position="228"/>
    </location>
</feature>
<dbReference type="InterPro" id="IPR000700">
    <property type="entry name" value="PAS-assoc_C"/>
</dbReference>
<dbReference type="InterPro" id="IPR000014">
    <property type="entry name" value="PAS"/>
</dbReference>
<dbReference type="NCBIfam" id="TIGR00254">
    <property type="entry name" value="GGDEF"/>
    <property type="match status" value="1"/>
</dbReference>
<evidence type="ECO:0000259" key="2">
    <source>
        <dbReference type="PROSITE" id="PS50113"/>
    </source>
</evidence>
<dbReference type="InterPro" id="IPR001610">
    <property type="entry name" value="PAC"/>
</dbReference>
<feature type="domain" description="GGDEF" evidence="4">
    <location>
        <begin position="316"/>
        <end position="449"/>
    </location>
</feature>
<evidence type="ECO:0000259" key="4">
    <source>
        <dbReference type="PROSITE" id="PS50887"/>
    </source>
</evidence>
<evidence type="ECO:0000313" key="5">
    <source>
        <dbReference type="EMBL" id="GAA1380027.1"/>
    </source>
</evidence>
<dbReference type="Gene3D" id="3.20.20.450">
    <property type="entry name" value="EAL domain"/>
    <property type="match status" value="1"/>
</dbReference>
<dbReference type="Gene3D" id="3.30.70.270">
    <property type="match status" value="1"/>
</dbReference>
<evidence type="ECO:0000259" key="3">
    <source>
        <dbReference type="PROSITE" id="PS50883"/>
    </source>
</evidence>
<dbReference type="InterPro" id="IPR052155">
    <property type="entry name" value="Biofilm_reg_signaling"/>
</dbReference>
<dbReference type="SMART" id="SM00052">
    <property type="entry name" value="EAL"/>
    <property type="match status" value="1"/>
</dbReference>
<dbReference type="PROSITE" id="PS50113">
    <property type="entry name" value="PAC"/>
    <property type="match status" value="1"/>
</dbReference>
<dbReference type="PROSITE" id="PS50883">
    <property type="entry name" value="EAL"/>
    <property type="match status" value="1"/>
</dbReference>
<dbReference type="InterPro" id="IPR000160">
    <property type="entry name" value="GGDEF_dom"/>
</dbReference>
<keyword evidence="6" id="KW-1185">Reference proteome</keyword>
<proteinExistence type="predicted"/>
<evidence type="ECO:0000259" key="1">
    <source>
        <dbReference type="PROSITE" id="PS50112"/>
    </source>
</evidence>
<dbReference type="InterPro" id="IPR013656">
    <property type="entry name" value="PAS_4"/>
</dbReference>
<feature type="domain" description="PAC" evidence="2">
    <location>
        <begin position="228"/>
        <end position="284"/>
    </location>
</feature>
<dbReference type="CDD" id="cd00130">
    <property type="entry name" value="PAS"/>
    <property type="match status" value="1"/>
</dbReference>
<dbReference type="SUPFAM" id="SSF55785">
    <property type="entry name" value="PYP-like sensor domain (PAS domain)"/>
    <property type="match status" value="1"/>
</dbReference>
<reference evidence="6" key="1">
    <citation type="journal article" date="2019" name="Int. J. Syst. Evol. Microbiol.">
        <title>The Global Catalogue of Microorganisms (GCM) 10K type strain sequencing project: providing services to taxonomists for standard genome sequencing and annotation.</title>
        <authorList>
            <consortium name="The Broad Institute Genomics Platform"/>
            <consortium name="The Broad Institute Genome Sequencing Center for Infectious Disease"/>
            <person name="Wu L."/>
            <person name="Ma J."/>
        </authorList>
    </citation>
    <scope>NUCLEOTIDE SEQUENCE [LARGE SCALE GENOMIC DNA]</scope>
    <source>
        <strain evidence="6">JCM 11896</strain>
    </source>
</reference>
<dbReference type="SUPFAM" id="SSF55073">
    <property type="entry name" value="Nucleotide cyclase"/>
    <property type="match status" value="1"/>
</dbReference>
<dbReference type="Proteomes" id="UP001501414">
    <property type="component" value="Unassembled WGS sequence"/>
</dbReference>
<comment type="caution">
    <text evidence="5">The sequence shown here is derived from an EMBL/GenBank/DDBJ whole genome shotgun (WGS) entry which is preliminary data.</text>
</comment>
<dbReference type="InterPro" id="IPR001633">
    <property type="entry name" value="EAL_dom"/>
</dbReference>
<dbReference type="NCBIfam" id="TIGR00229">
    <property type="entry name" value="sensory_box"/>
    <property type="match status" value="1"/>
</dbReference>
<dbReference type="CDD" id="cd01949">
    <property type="entry name" value="GGDEF"/>
    <property type="match status" value="1"/>
</dbReference>
<dbReference type="InterPro" id="IPR035919">
    <property type="entry name" value="EAL_sf"/>
</dbReference>
<dbReference type="Pfam" id="PF00990">
    <property type="entry name" value="GGDEF"/>
    <property type="match status" value="1"/>
</dbReference>
<gene>
    <name evidence="5" type="primary">rmdA_1</name>
    <name evidence="5" type="ORF">GCM10009613_03670</name>
</gene>
<evidence type="ECO:0000313" key="6">
    <source>
        <dbReference type="Proteomes" id="UP001501414"/>
    </source>
</evidence>
<dbReference type="SMART" id="SM00267">
    <property type="entry name" value="GGDEF"/>
    <property type="match status" value="1"/>
</dbReference>
<name>A0ABP4I3P9_9PSEU</name>
<accession>A0ABP4I3P9</accession>
<dbReference type="PANTHER" id="PTHR44757:SF2">
    <property type="entry name" value="BIOFILM ARCHITECTURE MAINTENANCE PROTEIN MBAA"/>
    <property type="match status" value="1"/>
</dbReference>
<dbReference type="PROSITE" id="PS50887">
    <property type="entry name" value="GGDEF"/>
    <property type="match status" value="1"/>
</dbReference>